<feature type="region of interest" description="Disordered" evidence="11">
    <location>
        <begin position="631"/>
        <end position="658"/>
    </location>
</feature>
<keyword evidence="6 12" id="KW-0472">Membrane</keyword>
<comment type="subcellular location">
    <subcellularLocation>
        <location evidence="1">Membrane</location>
        <topology evidence="1">Single-pass membrane protein</topology>
    </subcellularLocation>
</comment>
<evidence type="ECO:0000256" key="10">
    <source>
        <dbReference type="ARBA" id="ARBA00023319"/>
    </source>
</evidence>
<dbReference type="InterPro" id="IPR013783">
    <property type="entry name" value="Ig-like_fold"/>
</dbReference>
<dbReference type="SMART" id="SM00409">
    <property type="entry name" value="IG"/>
    <property type="match status" value="3"/>
</dbReference>
<evidence type="ECO:0000256" key="4">
    <source>
        <dbReference type="ARBA" id="ARBA00022737"/>
    </source>
</evidence>
<evidence type="ECO:0000313" key="16">
    <source>
        <dbReference type="WBParaSite" id="Pan_g22748.t1"/>
    </source>
</evidence>
<evidence type="ECO:0000256" key="7">
    <source>
        <dbReference type="ARBA" id="ARBA00023157"/>
    </source>
</evidence>
<accession>A0A7E4VLS7</accession>
<dbReference type="PANTHER" id="PTHR19890">
    <property type="entry name" value="FIBROBLAST GROWTH FACTOR RECEPTOR"/>
    <property type="match status" value="1"/>
</dbReference>
<dbReference type="InterPro" id="IPR036179">
    <property type="entry name" value="Ig-like_dom_sf"/>
</dbReference>
<keyword evidence="7" id="KW-1015">Disulfide bond</keyword>
<keyword evidence="8" id="KW-0675">Receptor</keyword>
<proteinExistence type="predicted"/>
<feature type="domain" description="Ig-like" evidence="14">
    <location>
        <begin position="250"/>
        <end position="330"/>
    </location>
</feature>
<dbReference type="InterPro" id="IPR013106">
    <property type="entry name" value="Ig_V-set"/>
</dbReference>
<dbReference type="InterPro" id="IPR007110">
    <property type="entry name" value="Ig-like_dom"/>
</dbReference>
<dbReference type="Pfam" id="PF00047">
    <property type="entry name" value="ig"/>
    <property type="match status" value="1"/>
</dbReference>
<dbReference type="InterPro" id="IPR013151">
    <property type="entry name" value="Immunoglobulin_dom"/>
</dbReference>
<dbReference type="AlphaFoldDB" id="A0A7E4VLS7"/>
<dbReference type="InterPro" id="IPR052615">
    <property type="entry name" value="FGFRL"/>
</dbReference>
<protein>
    <submittedName>
        <fullName evidence="16">Ig-like domain-containing protein</fullName>
    </submittedName>
</protein>
<evidence type="ECO:0000313" key="15">
    <source>
        <dbReference type="Proteomes" id="UP000492821"/>
    </source>
</evidence>
<keyword evidence="9" id="KW-0325">Glycoprotein</keyword>
<feature type="domain" description="Ig-like" evidence="14">
    <location>
        <begin position="124"/>
        <end position="213"/>
    </location>
</feature>
<feature type="signal peptide" evidence="13">
    <location>
        <begin position="1"/>
        <end position="21"/>
    </location>
</feature>
<reference evidence="16" key="2">
    <citation type="submission" date="2020-10" db="UniProtKB">
        <authorList>
            <consortium name="WormBaseParasite"/>
        </authorList>
    </citation>
    <scope>IDENTIFICATION</scope>
</reference>
<dbReference type="PROSITE" id="PS50835">
    <property type="entry name" value="IG_LIKE"/>
    <property type="match status" value="3"/>
</dbReference>
<evidence type="ECO:0000259" key="14">
    <source>
        <dbReference type="PROSITE" id="PS50835"/>
    </source>
</evidence>
<dbReference type="Pfam" id="PF07679">
    <property type="entry name" value="I-set"/>
    <property type="match status" value="1"/>
</dbReference>
<evidence type="ECO:0000256" key="11">
    <source>
        <dbReference type="SAM" id="MobiDB-lite"/>
    </source>
</evidence>
<evidence type="ECO:0000256" key="5">
    <source>
        <dbReference type="ARBA" id="ARBA00022989"/>
    </source>
</evidence>
<sequence>MLHFAEMFLMLFFLCKSRGKARTSLIQWYDWYYPSRTRSWQLLKLDLFAKRSRTYTPTGNTVYLSLGCCPVSCHPIRRIHTRDSNHREISPTSHSGVARMRLLLCIILVSCISPTFCIRKGEPPKVNRDVKNNYRVAEGSTVVTLECPILTKPDNDGVIVTWLKDGEELANEYKITSNNRKLVIKSPHRSDTGVFTCRAVNGFGYAEVDFSLEVFDPINDIPLHPEESITISTKPSAPLWYEGYGSKFHPSSDPIYFNTGDRLVLRCPAVGNPVPEITWFKNGHVLDMGELRRQRSAKLQLDNLTRNDSGSYSCRLENRHGSIENTFTVIVGGPAAAMNSLKSSFEQASELDSEAWGGNTKNAPVIDDPQNATVFRGNTAKFTCHLIQSSVKLTFRWLKQTAGSTEPTIVIRNKTFVILDQPENSTTVTTSTKGVRVYKNTLVIDSAEESDSGKYFCVITSPDGYVGYRAAQLNVVERESNVAIDPVLPLAMIIIGGASVVLVVIAIVWLRCHSSSSSFNTKSSCSSDCYPISNGTSALTKTTVAPPMPPPPPPRIPLPEAPTAFSPNKLQPHPNYLMPYNIHGSTPTGSPLLYTGDRRGVRMPMSATLDRRYRPQPPMPRPFADDEMSRLSSNIYDSGSPLPPPPSHAGVPSSRSSHIYCSTSPKMLRRPRGDHVDFHGYDDTYLGGYVYEQQPFVNTSQR</sequence>
<dbReference type="InterPro" id="IPR013098">
    <property type="entry name" value="Ig_I-set"/>
</dbReference>
<evidence type="ECO:0000256" key="9">
    <source>
        <dbReference type="ARBA" id="ARBA00023180"/>
    </source>
</evidence>
<evidence type="ECO:0000256" key="6">
    <source>
        <dbReference type="ARBA" id="ARBA00023136"/>
    </source>
</evidence>
<feature type="domain" description="Ig-like" evidence="14">
    <location>
        <begin position="364"/>
        <end position="474"/>
    </location>
</feature>
<keyword evidence="5 12" id="KW-1133">Transmembrane helix</keyword>
<dbReference type="WBParaSite" id="Pan_g22748.t1">
    <property type="protein sequence ID" value="Pan_g22748.t1"/>
    <property type="gene ID" value="Pan_g22748"/>
</dbReference>
<evidence type="ECO:0000256" key="12">
    <source>
        <dbReference type="SAM" id="Phobius"/>
    </source>
</evidence>
<evidence type="ECO:0000256" key="8">
    <source>
        <dbReference type="ARBA" id="ARBA00023170"/>
    </source>
</evidence>
<dbReference type="InterPro" id="IPR003598">
    <property type="entry name" value="Ig_sub2"/>
</dbReference>
<organism evidence="15 16">
    <name type="scientific">Panagrellus redivivus</name>
    <name type="common">Microworm</name>
    <dbReference type="NCBI Taxonomy" id="6233"/>
    <lineage>
        <taxon>Eukaryota</taxon>
        <taxon>Metazoa</taxon>
        <taxon>Ecdysozoa</taxon>
        <taxon>Nematoda</taxon>
        <taxon>Chromadorea</taxon>
        <taxon>Rhabditida</taxon>
        <taxon>Tylenchina</taxon>
        <taxon>Panagrolaimomorpha</taxon>
        <taxon>Panagrolaimoidea</taxon>
        <taxon>Panagrolaimidae</taxon>
        <taxon>Panagrellus</taxon>
    </lineage>
</organism>
<evidence type="ECO:0000256" key="3">
    <source>
        <dbReference type="ARBA" id="ARBA00022729"/>
    </source>
</evidence>
<evidence type="ECO:0000256" key="1">
    <source>
        <dbReference type="ARBA" id="ARBA00004167"/>
    </source>
</evidence>
<evidence type="ECO:0000256" key="2">
    <source>
        <dbReference type="ARBA" id="ARBA00022692"/>
    </source>
</evidence>
<keyword evidence="4" id="KW-0677">Repeat</keyword>
<keyword evidence="2 12" id="KW-0812">Transmembrane</keyword>
<keyword evidence="10" id="KW-0393">Immunoglobulin domain</keyword>
<reference evidence="15" key="1">
    <citation type="journal article" date="2013" name="Genetics">
        <title>The draft genome and transcriptome of Panagrellus redivivus are shaped by the harsh demands of a free-living lifestyle.</title>
        <authorList>
            <person name="Srinivasan J."/>
            <person name="Dillman A.R."/>
            <person name="Macchietto M.G."/>
            <person name="Heikkinen L."/>
            <person name="Lakso M."/>
            <person name="Fracchia K.M."/>
            <person name="Antoshechkin I."/>
            <person name="Mortazavi A."/>
            <person name="Wong G."/>
            <person name="Sternberg P.W."/>
        </authorList>
    </citation>
    <scope>NUCLEOTIDE SEQUENCE [LARGE SCALE GENOMIC DNA]</scope>
    <source>
        <strain evidence="15">MT8872</strain>
    </source>
</reference>
<feature type="transmembrane region" description="Helical" evidence="12">
    <location>
        <begin position="487"/>
        <end position="510"/>
    </location>
</feature>
<dbReference type="Proteomes" id="UP000492821">
    <property type="component" value="Unassembled WGS sequence"/>
</dbReference>
<dbReference type="Gene3D" id="2.60.40.10">
    <property type="entry name" value="Immunoglobulins"/>
    <property type="match status" value="3"/>
</dbReference>
<feature type="chain" id="PRO_5028958804" evidence="13">
    <location>
        <begin position="22"/>
        <end position="702"/>
    </location>
</feature>
<dbReference type="FunFam" id="2.60.40.10:FF:000016">
    <property type="entry name" value="Fibroblast growth factor receptor"/>
    <property type="match status" value="1"/>
</dbReference>
<dbReference type="SUPFAM" id="SSF48726">
    <property type="entry name" value="Immunoglobulin"/>
    <property type="match status" value="3"/>
</dbReference>
<keyword evidence="3 13" id="KW-0732">Signal</keyword>
<dbReference type="Pfam" id="PF07686">
    <property type="entry name" value="V-set"/>
    <property type="match status" value="1"/>
</dbReference>
<dbReference type="InterPro" id="IPR003599">
    <property type="entry name" value="Ig_sub"/>
</dbReference>
<dbReference type="PANTHER" id="PTHR19890:SF10">
    <property type="entry name" value="FIBROBLAST GROWTH FACTOR RECEPTOR-LIKE 1"/>
    <property type="match status" value="1"/>
</dbReference>
<keyword evidence="15" id="KW-1185">Reference proteome</keyword>
<dbReference type="GO" id="GO:0016020">
    <property type="term" value="C:membrane"/>
    <property type="evidence" value="ECO:0007669"/>
    <property type="project" value="UniProtKB-SubCell"/>
</dbReference>
<name>A0A7E4VLS7_PANRE</name>
<evidence type="ECO:0000256" key="13">
    <source>
        <dbReference type="SAM" id="SignalP"/>
    </source>
</evidence>
<dbReference type="SMART" id="SM00408">
    <property type="entry name" value="IGc2"/>
    <property type="match status" value="3"/>
</dbReference>